<name>A0A0N8PSQ2_9CHLR</name>
<evidence type="ECO:0000313" key="2">
    <source>
        <dbReference type="Proteomes" id="UP000050509"/>
    </source>
</evidence>
<evidence type="ECO:0000313" key="1">
    <source>
        <dbReference type="EMBL" id="KPV53357.1"/>
    </source>
</evidence>
<organism evidence="1 2">
    <name type="scientific">Kouleothrix aurantiaca</name>
    <dbReference type="NCBI Taxonomy" id="186479"/>
    <lineage>
        <taxon>Bacteria</taxon>
        <taxon>Bacillati</taxon>
        <taxon>Chloroflexota</taxon>
        <taxon>Chloroflexia</taxon>
        <taxon>Chloroflexales</taxon>
        <taxon>Roseiflexineae</taxon>
        <taxon>Roseiflexaceae</taxon>
        <taxon>Kouleothrix</taxon>
    </lineage>
</organism>
<keyword evidence="2" id="KW-1185">Reference proteome</keyword>
<reference evidence="1 2" key="1">
    <citation type="submission" date="2015-09" db="EMBL/GenBank/DDBJ databases">
        <title>Draft genome sequence of Kouleothrix aurantiaca JCM 19913.</title>
        <authorList>
            <person name="Hemp J."/>
        </authorList>
    </citation>
    <scope>NUCLEOTIDE SEQUENCE [LARGE SCALE GENOMIC DNA]</scope>
    <source>
        <strain evidence="1 2">COM-B</strain>
    </source>
</reference>
<feature type="non-terminal residue" evidence="1">
    <location>
        <position position="1"/>
    </location>
</feature>
<comment type="caution">
    <text evidence="1">The sequence shown here is derived from an EMBL/GenBank/DDBJ whole genome shotgun (WGS) entry which is preliminary data.</text>
</comment>
<dbReference type="Proteomes" id="UP000050509">
    <property type="component" value="Unassembled WGS sequence"/>
</dbReference>
<sequence length="68" mass="6865">SGAALGGLLGSFTGLGIPTEAAKEYEAAVREGGVVVAAKAADADAEKRIMGVLQQHGPRTVHSYTQAL</sequence>
<gene>
    <name evidence="1" type="ORF">SE17_10130</name>
</gene>
<dbReference type="AlphaFoldDB" id="A0A0N8PSQ2"/>
<dbReference type="EMBL" id="LJCR01000278">
    <property type="protein sequence ID" value="KPV53357.1"/>
    <property type="molecule type" value="Genomic_DNA"/>
</dbReference>
<proteinExistence type="predicted"/>
<accession>A0A0N8PSQ2</accession>
<protein>
    <submittedName>
        <fullName evidence="1">Uncharacterized protein</fullName>
    </submittedName>
</protein>